<feature type="transmembrane region" description="Helical" evidence="6">
    <location>
        <begin position="217"/>
        <end position="237"/>
    </location>
</feature>
<dbReference type="Proteomes" id="UP001266099">
    <property type="component" value="Unassembled WGS sequence"/>
</dbReference>
<keyword evidence="5 6" id="KW-0472">Membrane</keyword>
<feature type="transmembrane region" description="Helical" evidence="6">
    <location>
        <begin position="306"/>
        <end position="325"/>
    </location>
</feature>
<gene>
    <name evidence="8" type="ORF">J2S36_001042</name>
</gene>
<feature type="transmembrane region" description="Helical" evidence="6">
    <location>
        <begin position="249"/>
        <end position="271"/>
    </location>
</feature>
<feature type="transmembrane region" description="Helical" evidence="6">
    <location>
        <begin position="137"/>
        <end position="158"/>
    </location>
</feature>
<feature type="transmembrane region" description="Helical" evidence="6">
    <location>
        <begin position="78"/>
        <end position="97"/>
    </location>
</feature>
<feature type="domain" description="ABC3 transporter permease C-terminal" evidence="7">
    <location>
        <begin position="102"/>
        <end position="200"/>
    </location>
</feature>
<proteinExistence type="predicted"/>
<evidence type="ECO:0000256" key="6">
    <source>
        <dbReference type="SAM" id="Phobius"/>
    </source>
</evidence>
<keyword evidence="3 6" id="KW-0812">Transmembrane</keyword>
<reference evidence="8 9" key="1">
    <citation type="submission" date="2023-07" db="EMBL/GenBank/DDBJ databases">
        <title>Sequencing the genomes of 1000 actinobacteria strains.</title>
        <authorList>
            <person name="Klenk H.-P."/>
        </authorList>
    </citation>
    <scope>NUCLEOTIDE SEQUENCE [LARGE SCALE GENOMIC DNA]</scope>
    <source>
        <strain evidence="8 9">DSM 15539</strain>
    </source>
</reference>
<evidence type="ECO:0000256" key="4">
    <source>
        <dbReference type="ARBA" id="ARBA00022989"/>
    </source>
</evidence>
<keyword evidence="9" id="KW-1185">Reference proteome</keyword>
<name>A0ABU1T2H7_9ACTO</name>
<evidence type="ECO:0000256" key="1">
    <source>
        <dbReference type="ARBA" id="ARBA00004651"/>
    </source>
</evidence>
<accession>A0ABU1T2H7</accession>
<comment type="caution">
    <text evidence="8">The sequence shown here is derived from an EMBL/GenBank/DDBJ whole genome shotgun (WGS) entry which is preliminary data.</text>
</comment>
<evidence type="ECO:0000313" key="9">
    <source>
        <dbReference type="Proteomes" id="UP001266099"/>
    </source>
</evidence>
<dbReference type="InterPro" id="IPR003838">
    <property type="entry name" value="ABC3_permease_C"/>
</dbReference>
<keyword evidence="4 6" id="KW-1133">Transmembrane helix</keyword>
<protein>
    <recommendedName>
        <fullName evidence="7">ABC3 transporter permease C-terminal domain-containing protein</fullName>
    </recommendedName>
</protein>
<feature type="transmembrane region" description="Helical" evidence="6">
    <location>
        <begin position="346"/>
        <end position="367"/>
    </location>
</feature>
<evidence type="ECO:0000259" key="7">
    <source>
        <dbReference type="Pfam" id="PF02687"/>
    </source>
</evidence>
<keyword evidence="2" id="KW-1003">Cell membrane</keyword>
<feature type="transmembrane region" description="Helical" evidence="6">
    <location>
        <begin position="170"/>
        <end position="197"/>
    </location>
</feature>
<evidence type="ECO:0000256" key="2">
    <source>
        <dbReference type="ARBA" id="ARBA00022475"/>
    </source>
</evidence>
<feature type="transmembrane region" description="Helical" evidence="6">
    <location>
        <begin position="21"/>
        <end position="50"/>
    </location>
</feature>
<comment type="subcellular location">
    <subcellularLocation>
        <location evidence="1">Cell membrane</location>
        <topology evidence="1">Multi-pass membrane protein</topology>
    </subcellularLocation>
</comment>
<sequence>MKTIGFAAQLTAARLRMHQGAALLDSFAVIAFAAASLLTLTTFGGMWMFWQRMPSANHSIAQALDIPSSTISGIGETYVLLSCIAFGLLVVPLLSLGMDAARLGAQGRVKRLASLRLIGMSAWRIQKLSLIETMVQYLIGFTIGFAIYLATLPAWHLISFQGKHIGTFEMLLPWWGIFATLFFLALLAALSTFLGLVRVSISPLGVARRFSPRSLRWWRFGVLAAALAFAITVFMSINARYLANTRDTILAIAAAMVLIIVGVSVAGPLFIQLTARFGLLTKRAAKLLAARRIIDDPRAAWRNVSAVSLIGLVTALVVSGGFISLEASNITDNTMKTMAALAKHDITIGILIVFVFTLLLGAVSTLIQQASDVFDRAPEQRALINTGVPFGVFAAARLRQVIWPYTVTTLLGVAVGILPGFSYRLMKNQQIGSDMIILLVMVGLGTAITFAAAALTIPIERQVLTAQSRRND</sequence>
<feature type="transmembrane region" description="Helical" evidence="6">
    <location>
        <begin position="402"/>
        <end position="423"/>
    </location>
</feature>
<dbReference type="EMBL" id="JAVDUJ010000001">
    <property type="protein sequence ID" value="MDR6939499.1"/>
    <property type="molecule type" value="Genomic_DNA"/>
</dbReference>
<organism evidence="8 9">
    <name type="scientific">Arcanobacterium hippocoleae</name>
    <dbReference type="NCBI Taxonomy" id="149017"/>
    <lineage>
        <taxon>Bacteria</taxon>
        <taxon>Bacillati</taxon>
        <taxon>Actinomycetota</taxon>
        <taxon>Actinomycetes</taxon>
        <taxon>Actinomycetales</taxon>
        <taxon>Actinomycetaceae</taxon>
        <taxon>Arcanobacterium</taxon>
    </lineage>
</organism>
<evidence type="ECO:0000256" key="5">
    <source>
        <dbReference type="ARBA" id="ARBA00023136"/>
    </source>
</evidence>
<evidence type="ECO:0000313" key="8">
    <source>
        <dbReference type="EMBL" id="MDR6939499.1"/>
    </source>
</evidence>
<dbReference type="Pfam" id="PF02687">
    <property type="entry name" value="FtsX"/>
    <property type="match status" value="1"/>
</dbReference>
<evidence type="ECO:0000256" key="3">
    <source>
        <dbReference type="ARBA" id="ARBA00022692"/>
    </source>
</evidence>
<dbReference type="RefSeq" id="WP_309956207.1">
    <property type="nucleotide sequence ID" value="NZ_JAVDUJ010000001.1"/>
</dbReference>
<feature type="transmembrane region" description="Helical" evidence="6">
    <location>
        <begin position="435"/>
        <end position="459"/>
    </location>
</feature>